<evidence type="ECO:0000313" key="2">
    <source>
        <dbReference type="EMBL" id="RVX07928.1"/>
    </source>
</evidence>
<dbReference type="InterPro" id="IPR059003">
    <property type="entry name" value="At1g61900_C"/>
</dbReference>
<gene>
    <name evidence="2" type="primary">VvCHDp000601_4</name>
    <name evidence="2" type="ORF">CK203_014745</name>
</gene>
<comment type="caution">
    <text evidence="2">The sequence shown here is derived from an EMBL/GenBank/DDBJ whole genome shotgun (WGS) entry which is preliminary data.</text>
</comment>
<accession>A0A438JG45</accession>
<dbReference type="AlphaFoldDB" id="A0A438JG45"/>
<evidence type="ECO:0000313" key="3">
    <source>
        <dbReference type="Proteomes" id="UP000288805"/>
    </source>
</evidence>
<protein>
    <submittedName>
        <fullName evidence="2">Putative GPI-anchored protein</fullName>
    </submittedName>
</protein>
<evidence type="ECO:0000259" key="1">
    <source>
        <dbReference type="Pfam" id="PF26584"/>
    </source>
</evidence>
<proteinExistence type="predicted"/>
<organism evidence="2 3">
    <name type="scientific">Vitis vinifera</name>
    <name type="common">Grape</name>
    <dbReference type="NCBI Taxonomy" id="29760"/>
    <lineage>
        <taxon>Eukaryota</taxon>
        <taxon>Viridiplantae</taxon>
        <taxon>Streptophyta</taxon>
        <taxon>Embryophyta</taxon>
        <taxon>Tracheophyta</taxon>
        <taxon>Spermatophyta</taxon>
        <taxon>Magnoliopsida</taxon>
        <taxon>eudicotyledons</taxon>
        <taxon>Gunneridae</taxon>
        <taxon>Pentapetalae</taxon>
        <taxon>rosids</taxon>
        <taxon>Vitales</taxon>
        <taxon>Vitaceae</taxon>
        <taxon>Viteae</taxon>
        <taxon>Vitis</taxon>
    </lineage>
</organism>
<dbReference type="PANTHER" id="PTHR33831:SF5">
    <property type="entry name" value="OS07G0102300 PROTEIN"/>
    <property type="match status" value="1"/>
</dbReference>
<sequence length="179" mass="18905">MLQRAVGNGTSNQTACCSSMERYVSHLQKQSLITNLQALDCAASLGMKLQKANITRNIYNLCRITLKDFSLQESGCLLPSLPSDATLDKSSGISFICDLNDNIPAPWPSSSQLPASSCNKSMAYLCQIPALPAVASAQSDAPESVIQEGLKEGIKGYIISSALCTCVGSGRDAGGRVLN</sequence>
<dbReference type="Proteomes" id="UP000288805">
    <property type="component" value="Unassembled WGS sequence"/>
</dbReference>
<name>A0A438JG45_VITVI</name>
<dbReference type="Pfam" id="PF26584">
    <property type="entry name" value="At1g61900"/>
    <property type="match status" value="1"/>
</dbReference>
<dbReference type="PANTHER" id="PTHR33831">
    <property type="entry name" value="GPI-ANCHORED PROTEIN"/>
    <property type="match status" value="1"/>
</dbReference>
<dbReference type="EMBL" id="QGNW01000043">
    <property type="protein sequence ID" value="RVX07928.1"/>
    <property type="molecule type" value="Genomic_DNA"/>
</dbReference>
<feature type="domain" description="At1g61900-like C-terminal" evidence="1">
    <location>
        <begin position="5"/>
        <end position="63"/>
    </location>
</feature>
<reference evidence="2 3" key="1">
    <citation type="journal article" date="2018" name="PLoS Genet.">
        <title>Population sequencing reveals clonal diversity and ancestral inbreeding in the grapevine cultivar Chardonnay.</title>
        <authorList>
            <person name="Roach M.J."/>
            <person name="Johnson D.L."/>
            <person name="Bohlmann J."/>
            <person name="van Vuuren H.J."/>
            <person name="Jones S.J."/>
            <person name="Pretorius I.S."/>
            <person name="Schmidt S.A."/>
            <person name="Borneman A.R."/>
        </authorList>
    </citation>
    <scope>NUCLEOTIDE SEQUENCE [LARGE SCALE GENOMIC DNA]</scope>
    <source>
        <strain evidence="3">cv. Chardonnay</strain>
        <tissue evidence="2">Leaf</tissue>
    </source>
</reference>
<dbReference type="InterPro" id="IPR040336">
    <property type="entry name" value="At1g61900-like"/>
</dbReference>